<protein>
    <submittedName>
        <fullName evidence="1">Uncharacterized protein</fullName>
    </submittedName>
</protein>
<dbReference type="Proteomes" id="UP001241072">
    <property type="component" value="Unassembled WGS sequence"/>
</dbReference>
<reference evidence="1 2" key="1">
    <citation type="submission" date="2023-07" db="EMBL/GenBank/DDBJ databases">
        <title>Protaetiibacter sp. nov WY-16 isolated from soil.</title>
        <authorList>
            <person name="Liu B."/>
            <person name="Wan Y."/>
        </authorList>
    </citation>
    <scope>NUCLEOTIDE SEQUENCE [LARGE SCALE GENOMIC DNA]</scope>
    <source>
        <strain evidence="1 2">WY-16</strain>
    </source>
</reference>
<organism evidence="1 2">
    <name type="scientific">Antiquaquibacter soli</name>
    <dbReference type="NCBI Taxonomy" id="3064523"/>
    <lineage>
        <taxon>Bacteria</taxon>
        <taxon>Bacillati</taxon>
        <taxon>Actinomycetota</taxon>
        <taxon>Actinomycetes</taxon>
        <taxon>Micrococcales</taxon>
        <taxon>Microbacteriaceae</taxon>
        <taxon>Antiquaquibacter</taxon>
    </lineage>
</organism>
<sequence length="98" mass="11295">MARDWHPILQAREYQPGRWVMEDSMGRPFALIDFVKRGPERGYRVRAWRRQEVGPILGYYTTLAGAAKNAHQRWISRSVPSGAPYAGITWPTQPDPWG</sequence>
<evidence type="ECO:0000313" key="2">
    <source>
        <dbReference type="Proteomes" id="UP001241072"/>
    </source>
</evidence>
<proteinExistence type="predicted"/>
<accession>A0ABT9BRM8</accession>
<comment type="caution">
    <text evidence="1">The sequence shown here is derived from an EMBL/GenBank/DDBJ whole genome shotgun (WGS) entry which is preliminary data.</text>
</comment>
<keyword evidence="2" id="KW-1185">Reference proteome</keyword>
<name>A0ABT9BRM8_9MICO</name>
<dbReference type="EMBL" id="JAUQUB010000008">
    <property type="protein sequence ID" value="MDO7883667.1"/>
    <property type="molecule type" value="Genomic_DNA"/>
</dbReference>
<dbReference type="RefSeq" id="WP_305004093.1">
    <property type="nucleotide sequence ID" value="NZ_JAUQUB010000008.1"/>
</dbReference>
<evidence type="ECO:0000313" key="1">
    <source>
        <dbReference type="EMBL" id="MDO7883667.1"/>
    </source>
</evidence>
<gene>
    <name evidence="1" type="ORF">Q5716_15650</name>
</gene>